<accession>A0ABD5DGG8</accession>
<protein>
    <submittedName>
        <fullName evidence="1">Phosphonate metabolism protein PhnP</fullName>
    </submittedName>
</protein>
<dbReference type="AlphaFoldDB" id="A0ABD5DGG8"/>
<evidence type="ECO:0000313" key="1">
    <source>
        <dbReference type="EMBL" id="MDR8263527.1"/>
    </source>
</evidence>
<dbReference type="Gene3D" id="3.60.15.10">
    <property type="entry name" value="Ribonuclease Z/Hydroxyacylglutathione hydrolase-like"/>
    <property type="match status" value="1"/>
</dbReference>
<feature type="non-terminal residue" evidence="1">
    <location>
        <position position="61"/>
    </location>
</feature>
<dbReference type="EMBL" id="VMBB01000824">
    <property type="protein sequence ID" value="MDR8263527.1"/>
    <property type="molecule type" value="Genomic_DNA"/>
</dbReference>
<organism evidence="1">
    <name type="scientific">Acinetobacter baumannii</name>
    <dbReference type="NCBI Taxonomy" id="470"/>
    <lineage>
        <taxon>Bacteria</taxon>
        <taxon>Pseudomonadati</taxon>
        <taxon>Pseudomonadota</taxon>
        <taxon>Gammaproteobacteria</taxon>
        <taxon>Moraxellales</taxon>
        <taxon>Moraxellaceae</taxon>
        <taxon>Acinetobacter</taxon>
        <taxon>Acinetobacter calcoaceticus/baumannii complex</taxon>
    </lineage>
</organism>
<gene>
    <name evidence="1" type="primary">phnP</name>
    <name evidence="1" type="ORF">FPK87_24205</name>
</gene>
<sequence>MSLTLRLTGTGGAQLVPVFGCDCAACRRARREESHRRRPCSGVVTFNSAVTLLDAGRPDLM</sequence>
<reference evidence="1" key="1">
    <citation type="submission" date="2019-07" db="EMBL/GenBank/DDBJ databases">
        <title>Biological characteristics of mucoid Acinetobacter baumannii from a general hospital in China.</title>
        <authorList>
            <person name="Hua X."/>
            <person name="Yu Y."/>
        </authorList>
    </citation>
    <scope>NUCLEOTIDE SEQUENCE [LARGE SCALE GENOMIC DNA]</scope>
    <source>
        <strain evidence="1">N41</strain>
    </source>
</reference>
<name>A0ABD5DGG8_ACIBA</name>
<comment type="caution">
    <text evidence="1">The sequence shown here is derived from an EMBL/GenBank/DDBJ whole genome shotgun (WGS) entry which is preliminary data.</text>
</comment>
<dbReference type="InterPro" id="IPR036866">
    <property type="entry name" value="RibonucZ/Hydroxyglut_hydro"/>
</dbReference>
<proteinExistence type="predicted"/>